<keyword evidence="5" id="KW-0472">Membrane</keyword>
<dbReference type="CDD" id="cd00063">
    <property type="entry name" value="FN3"/>
    <property type="match status" value="3"/>
</dbReference>
<dbReference type="InterPro" id="IPR036116">
    <property type="entry name" value="FN3_sf"/>
</dbReference>
<protein>
    <submittedName>
        <fullName evidence="7">Fibronectin type III domain protein</fullName>
    </submittedName>
</protein>
<name>A0A2T0UE81_9ACTN</name>
<keyword evidence="1" id="KW-0677">Repeat</keyword>
<dbReference type="SMART" id="SM00060">
    <property type="entry name" value="FN3"/>
    <property type="match status" value="4"/>
</dbReference>
<feature type="compositionally biased region" description="Acidic residues" evidence="4">
    <location>
        <begin position="380"/>
        <end position="398"/>
    </location>
</feature>
<dbReference type="SUPFAM" id="SSF101898">
    <property type="entry name" value="NHL repeat"/>
    <property type="match status" value="1"/>
</dbReference>
<reference evidence="7 8" key="1">
    <citation type="submission" date="2018-03" db="EMBL/GenBank/DDBJ databases">
        <title>Genomic Encyclopedia of Type Strains, Phase III (KMG-III): the genomes of soil and plant-associated and newly described type strains.</title>
        <authorList>
            <person name="Whitman W."/>
        </authorList>
    </citation>
    <scope>NUCLEOTIDE SEQUENCE [LARGE SCALE GENOMIC DNA]</scope>
    <source>
        <strain evidence="7 8">CGMCC 4.7067</strain>
    </source>
</reference>
<evidence type="ECO:0000256" key="1">
    <source>
        <dbReference type="ARBA" id="ARBA00022737"/>
    </source>
</evidence>
<evidence type="ECO:0000256" key="4">
    <source>
        <dbReference type="SAM" id="MobiDB-lite"/>
    </source>
</evidence>
<gene>
    <name evidence="7" type="ORF">B0I28_110144</name>
</gene>
<dbReference type="Gene3D" id="2.60.40.10">
    <property type="entry name" value="Immunoglobulins"/>
    <property type="match status" value="3"/>
</dbReference>
<feature type="transmembrane region" description="Helical" evidence="5">
    <location>
        <begin position="12"/>
        <end position="35"/>
    </location>
</feature>
<dbReference type="EMBL" id="PVTJ01000010">
    <property type="protein sequence ID" value="PRY56261.1"/>
    <property type="molecule type" value="Genomic_DNA"/>
</dbReference>
<dbReference type="Pfam" id="PF00041">
    <property type="entry name" value="fn3"/>
    <property type="match status" value="3"/>
</dbReference>
<proteinExistence type="predicted"/>
<keyword evidence="8" id="KW-1185">Reference proteome</keyword>
<evidence type="ECO:0000256" key="5">
    <source>
        <dbReference type="SAM" id="Phobius"/>
    </source>
</evidence>
<dbReference type="PANTHER" id="PTHR46708">
    <property type="entry name" value="TENASCIN"/>
    <property type="match status" value="1"/>
</dbReference>
<evidence type="ECO:0000256" key="3">
    <source>
        <dbReference type="ARBA" id="ARBA00023326"/>
    </source>
</evidence>
<feature type="region of interest" description="Disordered" evidence="4">
    <location>
        <begin position="368"/>
        <end position="414"/>
    </location>
</feature>
<feature type="domain" description="Fibronectin type-III" evidence="6">
    <location>
        <begin position="403"/>
        <end position="492"/>
    </location>
</feature>
<dbReference type="GO" id="GO:0000272">
    <property type="term" value="P:polysaccharide catabolic process"/>
    <property type="evidence" value="ECO:0007669"/>
    <property type="project" value="UniProtKB-KW"/>
</dbReference>
<dbReference type="AlphaFoldDB" id="A0A2T0UE81"/>
<organism evidence="7 8">
    <name type="scientific">Glycomyces artemisiae</name>
    <dbReference type="NCBI Taxonomy" id="1076443"/>
    <lineage>
        <taxon>Bacteria</taxon>
        <taxon>Bacillati</taxon>
        <taxon>Actinomycetota</taxon>
        <taxon>Actinomycetes</taxon>
        <taxon>Glycomycetales</taxon>
        <taxon>Glycomycetaceae</taxon>
        <taxon>Glycomyces</taxon>
    </lineage>
</organism>
<feature type="domain" description="Fibronectin type-III" evidence="6">
    <location>
        <begin position="495"/>
        <end position="591"/>
    </location>
</feature>
<keyword evidence="5" id="KW-0812">Transmembrane</keyword>
<dbReference type="RefSeq" id="WP_106366154.1">
    <property type="nucleotide sequence ID" value="NZ_PVTJ01000010.1"/>
</dbReference>
<dbReference type="Proteomes" id="UP000238176">
    <property type="component" value="Unassembled WGS sequence"/>
</dbReference>
<feature type="domain" description="Fibronectin type-III" evidence="6">
    <location>
        <begin position="592"/>
        <end position="679"/>
    </location>
</feature>
<dbReference type="PROSITE" id="PS50853">
    <property type="entry name" value="FN3"/>
    <property type="match status" value="3"/>
</dbReference>
<dbReference type="PANTHER" id="PTHR46708:SF2">
    <property type="entry name" value="FIBRONECTIN TYPE-III DOMAIN-CONTAINING PROTEIN"/>
    <property type="match status" value="1"/>
</dbReference>
<accession>A0A2T0UE81</accession>
<keyword evidence="2" id="KW-0326">Glycosidase</keyword>
<evidence type="ECO:0000256" key="2">
    <source>
        <dbReference type="ARBA" id="ARBA00023295"/>
    </source>
</evidence>
<dbReference type="InterPro" id="IPR013783">
    <property type="entry name" value="Ig-like_fold"/>
</dbReference>
<dbReference type="GO" id="GO:0016798">
    <property type="term" value="F:hydrolase activity, acting on glycosyl bonds"/>
    <property type="evidence" value="ECO:0007669"/>
    <property type="project" value="UniProtKB-KW"/>
</dbReference>
<dbReference type="SUPFAM" id="SSF49265">
    <property type="entry name" value="Fibronectin type III"/>
    <property type="match status" value="2"/>
</dbReference>
<evidence type="ECO:0000313" key="7">
    <source>
        <dbReference type="EMBL" id="PRY56261.1"/>
    </source>
</evidence>
<dbReference type="OrthoDB" id="5241356at2"/>
<evidence type="ECO:0000313" key="8">
    <source>
        <dbReference type="Proteomes" id="UP000238176"/>
    </source>
</evidence>
<keyword evidence="3" id="KW-0624">Polysaccharide degradation</keyword>
<dbReference type="InterPro" id="IPR003961">
    <property type="entry name" value="FN3_dom"/>
</dbReference>
<dbReference type="InterPro" id="IPR050991">
    <property type="entry name" value="ECM_Regulatory_Proteins"/>
</dbReference>
<evidence type="ECO:0000259" key="6">
    <source>
        <dbReference type="PROSITE" id="PS50853"/>
    </source>
</evidence>
<keyword evidence="5" id="KW-1133">Transmembrane helix</keyword>
<comment type="caution">
    <text evidence="7">The sequence shown here is derived from an EMBL/GenBank/DDBJ whole genome shotgun (WGS) entry which is preliminary data.</text>
</comment>
<sequence length="873" mass="90113">MTTRNVDARRLNVKGLLIAVGLPVVLVGALVATLLGTGAFSRENEGEDASLWLWTTPLGEIARVNGLTAATDVRLDITDAAGNAVQIEQTDSHLLLREIATGKVSAIDLSTLEVTGNAETAPGEGVRVALSDDGAFIIDQTQGLVNQVDPSTLSAIGDPLQFPAGLTGGAFDADGMLWVGVPREGTIVQIEPRDSGAKTAATEVVAQPRQELALTVLGDGVAVLNSTAKEMTTIRTDGRRAVTPVELAGPAETAVTSPGTIASVTVTDPPSIVTVDDEQTRSFAIGAGSSELLGASVEFHERIYVPDGASGLVWVYDLDGNELQRIEIDSGGGPVELYHTGDTLFANAVNTNAAVVVSADGVAALAPKNRDDILGGDAPPTEDDGGDEGDEEGDDESAPEVGPPGAVTNLDGTVGDGTINLSWDAAPNNGSALTKYVVEGAGQSWEIAPSQRVLEIGDLENGQGYTFTVTAHNAEGAGDTATSPTITPSAEVPGAPSGVEATANPDGTVTVKWDEADGQGNDISGYQVESVSGTGERTVVGQANGTELKTAAGTLDYGTQYAFQVTTLSGSAASAPSELSATVVPFNVPDAPGDLLAQSSGSAAGTIDVSWSQPSNNGRDIQKYIVTAGSQTKEVTSGTTTSISGFNNNEQVNVSVVAVNEAGQSEPATTTSNTMSAPTVQISSHESLANQINLTLAIDDGGSDDAQCTLLSDGVNQSTQSCPDVYAVTGLYASTSYSFQIKISNPAGEMTSSTYSASTTTINGQIYFRCDEGYDTAYCNSVDGISVYSTTNNNGNSIGKTHSGDRYKAYCWASGETVDVRGQESDGYHDYHPDKNASDKWIKIDYASNAYVPFAWLNIDGVGKNSVGDLPEC</sequence>
<keyword evidence="3" id="KW-0119">Carbohydrate metabolism</keyword>
<keyword evidence="2" id="KW-0378">Hydrolase</keyword>